<dbReference type="InterPro" id="IPR000515">
    <property type="entry name" value="MetI-like"/>
</dbReference>
<comment type="caution">
    <text evidence="9">The sequence shown here is derived from an EMBL/GenBank/DDBJ whole genome shotgun (WGS) entry which is preliminary data.</text>
</comment>
<feature type="transmembrane region" description="Helical" evidence="7">
    <location>
        <begin position="12"/>
        <end position="32"/>
    </location>
</feature>
<evidence type="ECO:0000256" key="4">
    <source>
        <dbReference type="ARBA" id="ARBA00022692"/>
    </source>
</evidence>
<keyword evidence="3" id="KW-1003">Cell membrane</keyword>
<feature type="transmembrane region" description="Helical" evidence="7">
    <location>
        <begin position="182"/>
        <end position="207"/>
    </location>
</feature>
<evidence type="ECO:0000256" key="5">
    <source>
        <dbReference type="ARBA" id="ARBA00022989"/>
    </source>
</evidence>
<keyword evidence="2 7" id="KW-0813">Transport</keyword>
<dbReference type="AlphaFoldDB" id="A0A1C0B9B2"/>
<feature type="transmembrane region" description="Helical" evidence="7">
    <location>
        <begin position="227"/>
        <end position="248"/>
    </location>
</feature>
<keyword evidence="4 7" id="KW-0812">Transmembrane</keyword>
<dbReference type="SUPFAM" id="SSF161098">
    <property type="entry name" value="MetI-like"/>
    <property type="match status" value="1"/>
</dbReference>
<evidence type="ECO:0000313" key="10">
    <source>
        <dbReference type="Proteomes" id="UP000093281"/>
    </source>
</evidence>
<dbReference type="PROSITE" id="PS50928">
    <property type="entry name" value="ABC_TM1"/>
    <property type="match status" value="1"/>
</dbReference>
<dbReference type="GO" id="GO:0055085">
    <property type="term" value="P:transmembrane transport"/>
    <property type="evidence" value="ECO:0007669"/>
    <property type="project" value="InterPro"/>
</dbReference>
<gene>
    <name evidence="9" type="primary">cmpB</name>
    <name evidence="9" type="ORF">AAX29_00159</name>
</gene>
<evidence type="ECO:0000256" key="2">
    <source>
        <dbReference type="ARBA" id="ARBA00022448"/>
    </source>
</evidence>
<comment type="subcellular location">
    <subcellularLocation>
        <location evidence="1 7">Cell membrane</location>
        <topology evidence="1 7">Multi-pass membrane protein</topology>
    </subcellularLocation>
</comment>
<organism evidence="9 10">
    <name type="scientific">Aliarcobacter thereius</name>
    <dbReference type="NCBI Taxonomy" id="544718"/>
    <lineage>
        <taxon>Bacteria</taxon>
        <taxon>Pseudomonadati</taxon>
        <taxon>Campylobacterota</taxon>
        <taxon>Epsilonproteobacteria</taxon>
        <taxon>Campylobacterales</taxon>
        <taxon>Arcobacteraceae</taxon>
        <taxon>Aliarcobacter</taxon>
    </lineage>
</organism>
<dbReference type="OrthoDB" id="5322475at2"/>
<dbReference type="Proteomes" id="UP000093281">
    <property type="component" value="Unassembled WGS sequence"/>
</dbReference>
<dbReference type="EMBL" id="LCUJ01000001">
    <property type="protein sequence ID" value="OCM00161.1"/>
    <property type="molecule type" value="Genomic_DNA"/>
</dbReference>
<sequence>MKLFLKIVKDFPSYLWSSWGSIASIFLFLAFWDFGHQIYGDLILPSPKDIFTSLIAILQDQNMQSEILITIKRALIGFGISILIGSFLGLLAGLFITASVMSRPIVTILFGMPPIAWIVLAMIWFGMSDTTVIFTVFIASFPIVFVGALEGTRTLEGKLKEMADSFYLPFSMKLFDLYLPHIFSYIFPAFISALGMSWKIVVMAELLSTSDGLGASLAVARSQLETSTALALVTIMIASLLLIEYLIFEPIKREIEAWRD</sequence>
<feature type="transmembrane region" description="Helical" evidence="7">
    <location>
        <begin position="74"/>
        <end position="98"/>
    </location>
</feature>
<protein>
    <submittedName>
        <fullName evidence="9">Bicarbonate transport system permease protein CmpB</fullName>
    </submittedName>
</protein>
<proteinExistence type="inferred from homology"/>
<comment type="similarity">
    <text evidence="7">Belongs to the binding-protein-dependent transport system permease family.</text>
</comment>
<dbReference type="Gene3D" id="1.10.3720.10">
    <property type="entry name" value="MetI-like"/>
    <property type="match status" value="1"/>
</dbReference>
<dbReference type="PANTHER" id="PTHR30151:SF0">
    <property type="entry name" value="ABC TRANSPORTER PERMEASE PROTEIN MJ0413-RELATED"/>
    <property type="match status" value="1"/>
</dbReference>
<evidence type="ECO:0000313" key="9">
    <source>
        <dbReference type="EMBL" id="OCM00161.1"/>
    </source>
</evidence>
<dbReference type="CDD" id="cd06261">
    <property type="entry name" value="TM_PBP2"/>
    <property type="match status" value="1"/>
</dbReference>
<dbReference type="Pfam" id="PF00528">
    <property type="entry name" value="BPD_transp_1"/>
    <property type="match status" value="1"/>
</dbReference>
<dbReference type="GO" id="GO:0005886">
    <property type="term" value="C:plasma membrane"/>
    <property type="evidence" value="ECO:0007669"/>
    <property type="project" value="UniProtKB-SubCell"/>
</dbReference>
<evidence type="ECO:0000256" key="1">
    <source>
        <dbReference type="ARBA" id="ARBA00004651"/>
    </source>
</evidence>
<name>A0A1C0B9B2_9BACT</name>
<feature type="domain" description="ABC transmembrane type-1" evidence="8">
    <location>
        <begin position="67"/>
        <end position="247"/>
    </location>
</feature>
<dbReference type="PATRIC" id="fig|544718.51.peg.150"/>
<evidence type="ECO:0000256" key="6">
    <source>
        <dbReference type="ARBA" id="ARBA00023136"/>
    </source>
</evidence>
<accession>A0A1C0B9B2</accession>
<dbReference type="PANTHER" id="PTHR30151">
    <property type="entry name" value="ALKANE SULFONATE ABC TRANSPORTER-RELATED, MEMBRANE SUBUNIT"/>
    <property type="match status" value="1"/>
</dbReference>
<evidence type="ECO:0000256" key="7">
    <source>
        <dbReference type="RuleBase" id="RU363032"/>
    </source>
</evidence>
<feature type="transmembrane region" description="Helical" evidence="7">
    <location>
        <begin position="131"/>
        <end position="149"/>
    </location>
</feature>
<dbReference type="InterPro" id="IPR035906">
    <property type="entry name" value="MetI-like_sf"/>
</dbReference>
<keyword evidence="5 7" id="KW-1133">Transmembrane helix</keyword>
<keyword evidence="6 7" id="KW-0472">Membrane</keyword>
<evidence type="ECO:0000259" key="8">
    <source>
        <dbReference type="PROSITE" id="PS50928"/>
    </source>
</evidence>
<dbReference type="RefSeq" id="WP_066185218.1">
    <property type="nucleotide sequence ID" value="NZ_LCUJ01000001.1"/>
</dbReference>
<reference evidence="10" key="1">
    <citation type="submission" date="2015-05" db="EMBL/GenBank/DDBJ databases">
        <authorList>
            <person name="Rovetto F."/>
            <person name="Cocolin L."/>
            <person name="Illeghems K."/>
            <person name="Van Nieuwerburgh F."/>
            <person name="Houf K."/>
        </authorList>
    </citation>
    <scope>NUCLEOTIDE SEQUENCE [LARGE SCALE GENOMIC DNA]</scope>
    <source>
        <strain evidence="10">DU22</strain>
    </source>
</reference>
<dbReference type="STRING" id="544718.AAX25_00919"/>
<feature type="transmembrane region" description="Helical" evidence="7">
    <location>
        <begin position="105"/>
        <end position="125"/>
    </location>
</feature>
<evidence type="ECO:0000256" key="3">
    <source>
        <dbReference type="ARBA" id="ARBA00022475"/>
    </source>
</evidence>